<dbReference type="RefSeq" id="WP_078777659.1">
    <property type="nucleotide sequence ID" value="NZ_MBDS01000001.1"/>
</dbReference>
<accession>A0ABX3NCU9</accession>
<dbReference type="Proteomes" id="UP000190016">
    <property type="component" value="Unassembled WGS sequence"/>
</dbReference>
<keyword evidence="3" id="KW-1185">Reference proteome</keyword>
<dbReference type="EMBL" id="MBDS01000001">
    <property type="protein sequence ID" value="OPB94461.1"/>
    <property type="molecule type" value="Genomic_DNA"/>
</dbReference>
<gene>
    <name evidence="2" type="ORF">BB021_17815</name>
</gene>
<feature type="chain" id="PRO_5046247144" description="Fimbrillin family protein" evidence="1">
    <location>
        <begin position="27"/>
        <end position="512"/>
    </location>
</feature>
<dbReference type="PROSITE" id="PS51257">
    <property type="entry name" value="PROKAR_LIPOPROTEIN"/>
    <property type="match status" value="1"/>
</dbReference>
<protein>
    <recommendedName>
        <fullName evidence="4">Fimbrillin family protein</fullName>
    </recommendedName>
</protein>
<evidence type="ECO:0000256" key="1">
    <source>
        <dbReference type="SAM" id="SignalP"/>
    </source>
</evidence>
<evidence type="ECO:0000313" key="3">
    <source>
        <dbReference type="Proteomes" id="UP000190016"/>
    </source>
</evidence>
<evidence type="ECO:0008006" key="4">
    <source>
        <dbReference type="Google" id="ProtNLM"/>
    </source>
</evidence>
<reference evidence="2 3" key="1">
    <citation type="submission" date="2016-07" db="EMBL/GenBank/DDBJ databases">
        <title>Revisiting the Taxonomy of the Elizabethkingia Genus based on Whole-Genome Sequencing, Optical Mapping, and MALDI-TOF.</title>
        <authorList>
            <person name="Nicholson A.C."/>
        </authorList>
    </citation>
    <scope>NUCLEOTIDE SEQUENCE [LARGE SCALE GENOMIC DNA]</scope>
    <source>
        <strain evidence="2 3">C1558</strain>
    </source>
</reference>
<comment type="caution">
    <text evidence="2">The sequence shown here is derived from an EMBL/GenBank/DDBJ whole genome shotgun (WGS) entry which is preliminary data.</text>
</comment>
<evidence type="ECO:0000313" key="2">
    <source>
        <dbReference type="EMBL" id="OPB94461.1"/>
    </source>
</evidence>
<name>A0ABX3NCU9_9FLAO</name>
<feature type="signal peptide" evidence="1">
    <location>
        <begin position="1"/>
        <end position="26"/>
    </location>
</feature>
<proteinExistence type="predicted"/>
<sequence length="512" mass="54225">MMKLQLKAVGFPLLALSLAVTSCRSAEGGISDNSTTNNSVYNVQVNLAGIESEEEVPVFQASASTSKSSVAATSPQQTKISLGDDSFVMATLTPQSNTSSLASQAQASVNPMAATNQSTELGVGVRYKVAVYDKDGNFVTEKEFTYKNGETDGFLLNGGQNYTFVAYSLNSISSSPAVNNGGTLANAKLSSISGDLMYFKKNMTVTGNGVNNLDVILKHQYSQITTKLDARQVGNISAVTNATITPANSSADISFATDALTYNGSISQPVSFSAQNLPIVTSSPTQVISNTTTTGQLNLGTVTVDGVSKSMTIDKLKITPGVRYNLNLRLGPCRQDINPVPFSVKDGVTQTFTMPATDFGFVFDIYKLDNSFNLTINGTQMASKEINFQGNDGATRTIRFADGTVYGSDVVPALLRPTPLPAKRTYEIWDLEGTPSAPLVRVVISKDGKISLFGSKSSGGALEPLELYNGNTLNTIKWNTTGTNTVTATQSVINITYMSGNGTGKQIVTCNP</sequence>
<organism evidence="2 3">
    <name type="scientific">Elizabethkingia ursingii</name>
    <dbReference type="NCBI Taxonomy" id="1756150"/>
    <lineage>
        <taxon>Bacteria</taxon>
        <taxon>Pseudomonadati</taxon>
        <taxon>Bacteroidota</taxon>
        <taxon>Flavobacteriia</taxon>
        <taxon>Flavobacteriales</taxon>
        <taxon>Weeksellaceae</taxon>
        <taxon>Elizabethkingia</taxon>
    </lineage>
</organism>
<keyword evidence="1" id="KW-0732">Signal</keyword>